<evidence type="ECO:0000313" key="4">
    <source>
        <dbReference type="EMBL" id="AWW42272.1"/>
    </source>
</evidence>
<evidence type="ECO:0000256" key="2">
    <source>
        <dbReference type="SAM" id="SignalP"/>
    </source>
</evidence>
<dbReference type="EMBL" id="CP030073">
    <property type="protein sequence ID" value="AWW42272.1"/>
    <property type="molecule type" value="Genomic_DNA"/>
</dbReference>
<feature type="signal peptide" evidence="2">
    <location>
        <begin position="1"/>
        <end position="17"/>
    </location>
</feature>
<sequence>MAAAVTGALLTAAPAAADGTPTAPDGGGAANGKPTVVLVHGAFADSSSWNGVVERLQRDGFNVIAPANPLRGLASDSAYTASVLKSIKGPIVLVGHSYGGAVISSAAAGNPQVKSLVYISAFMPDKGETLGQLAAKLPGSELNSALKPTPFQSGDGTKGTDLYIQAAKFRDVFAADLPARMTKQMAATQRPISAAAFMDKASAAAWRTIPSWALVARHDKSIAPALERFEAKRAGSHTIEIDSSHVAMLSHPDVVTNMIRAAAGQKEPTLASTGSKTLALAVTGGIAGVSVIAGALTMMAARRRRRTAS</sequence>
<keyword evidence="5" id="KW-1185">Reference proteome</keyword>
<gene>
    <name evidence="4" type="ORF">DN051_04940</name>
</gene>
<dbReference type="InterPro" id="IPR000073">
    <property type="entry name" value="AB_hydrolase_1"/>
</dbReference>
<protein>
    <submittedName>
        <fullName evidence="4">Alpha/beta hydrolase</fullName>
    </submittedName>
</protein>
<evidence type="ECO:0000313" key="5">
    <source>
        <dbReference type="Proteomes" id="UP000249616"/>
    </source>
</evidence>
<dbReference type="AlphaFoldDB" id="A0A2Z4JAL8"/>
<keyword evidence="4" id="KW-0378">Hydrolase</keyword>
<dbReference type="InterPro" id="IPR029058">
    <property type="entry name" value="AB_hydrolase_fold"/>
</dbReference>
<keyword evidence="1" id="KW-1133">Transmembrane helix</keyword>
<dbReference type="Proteomes" id="UP000249616">
    <property type="component" value="Chromosome"/>
</dbReference>
<dbReference type="Pfam" id="PF12697">
    <property type="entry name" value="Abhydrolase_6"/>
    <property type="match status" value="1"/>
</dbReference>
<keyword evidence="1" id="KW-0472">Membrane</keyword>
<dbReference type="PANTHER" id="PTHR37017:SF11">
    <property type="entry name" value="ESTERASE_LIPASE_THIOESTERASE DOMAIN-CONTAINING PROTEIN"/>
    <property type="match status" value="1"/>
</dbReference>
<dbReference type="InterPro" id="IPR052897">
    <property type="entry name" value="Sec-Metab_Biosynth_Hydrolase"/>
</dbReference>
<accession>A0A2Z4JAL8</accession>
<evidence type="ECO:0000256" key="1">
    <source>
        <dbReference type="SAM" id="Phobius"/>
    </source>
</evidence>
<feature type="chain" id="PRO_5016440644" evidence="2">
    <location>
        <begin position="18"/>
        <end position="309"/>
    </location>
</feature>
<evidence type="ECO:0000259" key="3">
    <source>
        <dbReference type="Pfam" id="PF12697"/>
    </source>
</evidence>
<dbReference type="GO" id="GO:0016787">
    <property type="term" value="F:hydrolase activity"/>
    <property type="evidence" value="ECO:0007669"/>
    <property type="project" value="UniProtKB-KW"/>
</dbReference>
<feature type="transmembrane region" description="Helical" evidence="1">
    <location>
        <begin position="278"/>
        <end position="301"/>
    </location>
</feature>
<dbReference type="PANTHER" id="PTHR37017">
    <property type="entry name" value="AB HYDROLASE-1 DOMAIN-CONTAINING PROTEIN-RELATED"/>
    <property type="match status" value="1"/>
</dbReference>
<keyword evidence="1" id="KW-0812">Transmembrane</keyword>
<proteinExistence type="predicted"/>
<dbReference type="SUPFAM" id="SSF53474">
    <property type="entry name" value="alpha/beta-Hydrolases"/>
    <property type="match status" value="1"/>
</dbReference>
<reference evidence="4 5" key="1">
    <citation type="journal article" date="2019" name="Int. J. Syst. Evol. Microbiol.">
        <title>Streptomyces cadmiisoli sp. nov., a novel actinomycete isolated from cadmium-contaminated soil.</title>
        <authorList>
            <person name="Li K."/>
            <person name="Tang X."/>
            <person name="Zhao J."/>
            <person name="Guo Y."/>
            <person name="Tang Y."/>
            <person name="Gao J."/>
        </authorList>
    </citation>
    <scope>NUCLEOTIDE SEQUENCE [LARGE SCALE GENOMIC DNA]</scope>
    <source>
        <strain evidence="4 5">ZFG47</strain>
    </source>
</reference>
<feature type="domain" description="AB hydrolase-1" evidence="3">
    <location>
        <begin position="36"/>
        <end position="255"/>
    </location>
</feature>
<dbReference type="KEGG" id="scad:DN051_04940"/>
<dbReference type="Gene3D" id="3.40.50.1820">
    <property type="entry name" value="alpha/beta hydrolase"/>
    <property type="match status" value="1"/>
</dbReference>
<organism evidence="4 5">
    <name type="scientific">Streptomyces cadmiisoli</name>
    <dbReference type="NCBI Taxonomy" id="2184053"/>
    <lineage>
        <taxon>Bacteria</taxon>
        <taxon>Bacillati</taxon>
        <taxon>Actinomycetota</taxon>
        <taxon>Actinomycetes</taxon>
        <taxon>Kitasatosporales</taxon>
        <taxon>Streptomycetaceae</taxon>
        <taxon>Streptomyces</taxon>
        <taxon>Streptomyces aurantiacus group</taxon>
    </lineage>
</organism>
<name>A0A2Z4JAL8_9ACTN</name>
<keyword evidence="2" id="KW-0732">Signal</keyword>